<evidence type="ECO:0000313" key="16">
    <source>
        <dbReference type="Proteomes" id="UP001497525"/>
    </source>
</evidence>
<gene>
    <name evidence="15" type="ORF">CDAUBV1_LOCUS6845</name>
</gene>
<keyword evidence="11" id="KW-0106">Calcium</keyword>
<dbReference type="CDD" id="cd07033">
    <property type="entry name" value="TPP_PYR_DXS_TK_like"/>
    <property type="match status" value="1"/>
</dbReference>
<evidence type="ECO:0000256" key="13">
    <source>
        <dbReference type="ARBA" id="ARBA00023052"/>
    </source>
</evidence>
<comment type="caution">
    <text evidence="15">The sequence shown here is derived from an EMBL/GenBank/DDBJ whole genome shotgun (WGS) entry which is preliminary data.</text>
</comment>
<dbReference type="PANTHER" id="PTHR43195:SF1">
    <property type="entry name" value="FI06132P-RELATED"/>
    <property type="match status" value="1"/>
</dbReference>
<comment type="subunit">
    <text evidence="7">Homodimer.</text>
</comment>
<dbReference type="Pfam" id="PF02780">
    <property type="entry name" value="Transketolase_C"/>
    <property type="match status" value="1"/>
</dbReference>
<dbReference type="InterPro" id="IPR051424">
    <property type="entry name" value="Transketolase-like"/>
</dbReference>
<dbReference type="Proteomes" id="UP001497525">
    <property type="component" value="Unassembled WGS sequence"/>
</dbReference>
<dbReference type="GO" id="GO:0005737">
    <property type="term" value="C:cytoplasm"/>
    <property type="evidence" value="ECO:0007669"/>
    <property type="project" value="UniProtKB-ARBA"/>
</dbReference>
<name>A0AAV2TBB9_CALDB</name>
<comment type="similarity">
    <text evidence="6">Belongs to the transketolase family.</text>
</comment>
<evidence type="ECO:0000256" key="3">
    <source>
        <dbReference type="ARBA" id="ARBA00001941"/>
    </source>
</evidence>
<evidence type="ECO:0000256" key="4">
    <source>
        <dbReference type="ARBA" id="ARBA00001946"/>
    </source>
</evidence>
<dbReference type="GO" id="GO:0004802">
    <property type="term" value="F:transketolase activity"/>
    <property type="evidence" value="ECO:0007669"/>
    <property type="project" value="UniProtKB-EC"/>
</dbReference>
<dbReference type="Pfam" id="PF02779">
    <property type="entry name" value="Transket_pyr"/>
    <property type="match status" value="1"/>
</dbReference>
<keyword evidence="13" id="KW-0786">Thiamine pyrophosphate</keyword>
<reference evidence="15" key="1">
    <citation type="submission" date="2024-06" db="EMBL/GenBank/DDBJ databases">
        <authorList>
            <person name="Liu X."/>
            <person name="Lenzi L."/>
            <person name="Haldenby T S."/>
            <person name="Uol C."/>
        </authorList>
    </citation>
    <scope>NUCLEOTIDE SEQUENCE</scope>
</reference>
<feature type="domain" description="Transketolase-like pyrimidine-binding" evidence="14">
    <location>
        <begin position="322"/>
        <end position="486"/>
    </location>
</feature>
<evidence type="ECO:0000259" key="14">
    <source>
        <dbReference type="SMART" id="SM00861"/>
    </source>
</evidence>
<dbReference type="InterPro" id="IPR033248">
    <property type="entry name" value="Transketolase_C"/>
</dbReference>
<proteinExistence type="inferred from homology"/>
<dbReference type="Gene3D" id="3.40.50.920">
    <property type="match status" value="1"/>
</dbReference>
<dbReference type="PANTHER" id="PTHR43195">
    <property type="entry name" value="TRANSKETOLASE"/>
    <property type="match status" value="1"/>
</dbReference>
<dbReference type="SUPFAM" id="SSF52922">
    <property type="entry name" value="TK C-terminal domain-like"/>
    <property type="match status" value="1"/>
</dbReference>
<evidence type="ECO:0000256" key="6">
    <source>
        <dbReference type="ARBA" id="ARBA00007131"/>
    </source>
</evidence>
<accession>A0AAV2TBB9</accession>
<evidence type="ECO:0000256" key="5">
    <source>
        <dbReference type="ARBA" id="ARBA00001964"/>
    </source>
</evidence>
<evidence type="ECO:0000256" key="1">
    <source>
        <dbReference type="ARBA" id="ARBA00001913"/>
    </source>
</evidence>
<dbReference type="GO" id="GO:0046872">
    <property type="term" value="F:metal ion binding"/>
    <property type="evidence" value="ECO:0007669"/>
    <property type="project" value="UniProtKB-KW"/>
</dbReference>
<dbReference type="GO" id="GO:0030976">
    <property type="term" value="F:thiamine pyrophosphate binding"/>
    <property type="evidence" value="ECO:0007669"/>
    <property type="project" value="TreeGrafter"/>
</dbReference>
<dbReference type="FunFam" id="3.40.50.970:FF:000033">
    <property type="entry name" value="Transketolase isoform 1"/>
    <property type="match status" value="1"/>
</dbReference>
<dbReference type="InterPro" id="IPR009014">
    <property type="entry name" value="Transketo_C/PFOR_II"/>
</dbReference>
<keyword evidence="9" id="KW-0808">Transferase</keyword>
<dbReference type="SUPFAM" id="SSF52518">
    <property type="entry name" value="Thiamin diphosphate-binding fold (THDP-binding)"/>
    <property type="match status" value="2"/>
</dbReference>
<dbReference type="SMART" id="SM00861">
    <property type="entry name" value="Transket_pyr"/>
    <property type="match status" value="1"/>
</dbReference>
<dbReference type="FunFam" id="3.40.50.970:FF:000129">
    <property type="entry name" value="Transketolase"/>
    <property type="match status" value="1"/>
</dbReference>
<dbReference type="NCBIfam" id="NF004559">
    <property type="entry name" value="PRK05899.2-5"/>
    <property type="match status" value="1"/>
</dbReference>
<dbReference type="CDD" id="cd02012">
    <property type="entry name" value="TPP_TK"/>
    <property type="match status" value="1"/>
</dbReference>
<comment type="cofactor">
    <cofactor evidence="1">
        <name>Ca(2+)</name>
        <dbReference type="ChEBI" id="CHEBI:29108"/>
    </cofactor>
</comment>
<comment type="cofactor">
    <cofactor evidence="2">
        <name>Mn(2+)</name>
        <dbReference type="ChEBI" id="CHEBI:29035"/>
    </cofactor>
</comment>
<protein>
    <recommendedName>
        <fullName evidence="8">transketolase</fullName>
        <ecNumber evidence="8">2.2.1.1</ecNumber>
    </recommendedName>
</protein>
<dbReference type="InterPro" id="IPR005475">
    <property type="entry name" value="Transketolase-like_Pyr-bd"/>
</dbReference>
<sequence length="635" mass="68974">MSESETVCYLEDAANRLRINSIKATNAANSGHPTSCASLAEIMSVLFLKEMKYHVKDPLNPSNDRFVLSKGHAAPVLYAAWAEVGYLPEADLLNLRKITSDLEGHPTPRLPFVDVATGSLGQGLSNAAGMAYCGKYIDKASYRVYCIVGDGESAEGSIWEAMAFSSHYKLDNLVMILDVNRLGQSQPTPLQHDLETYRKRIDAFGWHATVVDGHNVDELLKAFAAAHTIKDKPCAIICKTYKGHGFPGIEDKEDWHGKPLGSEADKVIRHLEAKLQVHASGDTGSTKGRLKPLPPKDDCTLTKLIGSISLPSPPQYKLHEQMSTRMAYGIALARLGGNCDRVIGLDGDTKNSTFSIKLRDSKPQQFIECFIAEQNMVGVGIGLATRQRTIPFVSTFAAFLTRAFDQIRMGAISHTNCNFAGSHVGVSIGEDGPSQMGLEDLAMFRSVLGSTIFYPSDAVATERAVELAANTPGICYIRTGRPNYPVIYDPDEPFAIGHGKVVRTSGPGKDQLTIVAAGATLFEAMKAVDLLNAENIHVRLIDPFTIKPIDANLIQNAVRETSHHVLTVEDHAAEGGIGDAVDEALANVGESHIVHRMAVRKLPRSGKPQELLHMYGIDASCILLTVKEILSKHSK</sequence>
<dbReference type="InterPro" id="IPR005474">
    <property type="entry name" value="Transketolase_N"/>
</dbReference>
<organism evidence="15 16">
    <name type="scientific">Calicophoron daubneyi</name>
    <name type="common">Rumen fluke</name>
    <name type="synonym">Paramphistomum daubneyi</name>
    <dbReference type="NCBI Taxonomy" id="300641"/>
    <lineage>
        <taxon>Eukaryota</taxon>
        <taxon>Metazoa</taxon>
        <taxon>Spiralia</taxon>
        <taxon>Lophotrochozoa</taxon>
        <taxon>Platyhelminthes</taxon>
        <taxon>Trematoda</taxon>
        <taxon>Digenea</taxon>
        <taxon>Plagiorchiida</taxon>
        <taxon>Pronocephalata</taxon>
        <taxon>Paramphistomoidea</taxon>
        <taxon>Paramphistomidae</taxon>
        <taxon>Calicophoron</taxon>
    </lineage>
</organism>
<comment type="cofactor">
    <cofactor evidence="5">
        <name>thiamine diphosphate</name>
        <dbReference type="ChEBI" id="CHEBI:58937"/>
    </cofactor>
</comment>
<dbReference type="PROSITE" id="PS00802">
    <property type="entry name" value="TRANSKETOLASE_2"/>
    <property type="match status" value="1"/>
</dbReference>
<comment type="cofactor">
    <cofactor evidence="4">
        <name>Mg(2+)</name>
        <dbReference type="ChEBI" id="CHEBI:18420"/>
    </cofactor>
</comment>
<evidence type="ECO:0000256" key="7">
    <source>
        <dbReference type="ARBA" id="ARBA00011738"/>
    </source>
</evidence>
<evidence type="ECO:0000256" key="10">
    <source>
        <dbReference type="ARBA" id="ARBA00022723"/>
    </source>
</evidence>
<evidence type="ECO:0000256" key="2">
    <source>
        <dbReference type="ARBA" id="ARBA00001936"/>
    </source>
</evidence>
<dbReference type="EC" id="2.2.1.1" evidence="8"/>
<evidence type="ECO:0000256" key="9">
    <source>
        <dbReference type="ARBA" id="ARBA00022679"/>
    </source>
</evidence>
<evidence type="ECO:0000256" key="12">
    <source>
        <dbReference type="ARBA" id="ARBA00022842"/>
    </source>
</evidence>
<dbReference type="InterPro" id="IPR029061">
    <property type="entry name" value="THDP-binding"/>
</dbReference>
<dbReference type="InterPro" id="IPR020826">
    <property type="entry name" value="Transketolase_BS"/>
</dbReference>
<dbReference type="Gene3D" id="3.40.50.970">
    <property type="match status" value="2"/>
</dbReference>
<dbReference type="EMBL" id="CAXLJL010000156">
    <property type="protein sequence ID" value="CAL5133576.1"/>
    <property type="molecule type" value="Genomic_DNA"/>
</dbReference>
<evidence type="ECO:0000256" key="11">
    <source>
        <dbReference type="ARBA" id="ARBA00022837"/>
    </source>
</evidence>
<evidence type="ECO:0000313" key="15">
    <source>
        <dbReference type="EMBL" id="CAL5133576.1"/>
    </source>
</evidence>
<keyword evidence="10" id="KW-0479">Metal-binding</keyword>
<dbReference type="AlphaFoldDB" id="A0AAV2TBB9"/>
<keyword evidence="12" id="KW-0460">Magnesium</keyword>
<dbReference type="Pfam" id="PF00456">
    <property type="entry name" value="Transketolase_N"/>
    <property type="match status" value="1"/>
</dbReference>
<comment type="cofactor">
    <cofactor evidence="3">
        <name>Co(2+)</name>
        <dbReference type="ChEBI" id="CHEBI:48828"/>
    </cofactor>
</comment>
<evidence type="ECO:0000256" key="8">
    <source>
        <dbReference type="ARBA" id="ARBA00013152"/>
    </source>
</evidence>